<proteinExistence type="inferred from homology"/>
<dbReference type="InterPro" id="IPR004839">
    <property type="entry name" value="Aminotransferase_I/II_large"/>
</dbReference>
<dbReference type="Gene3D" id="3.40.640.10">
    <property type="entry name" value="Type I PLP-dependent aspartate aminotransferase-like (Major domain)"/>
    <property type="match status" value="1"/>
</dbReference>
<dbReference type="GO" id="GO:0006571">
    <property type="term" value="P:tyrosine biosynthetic process"/>
    <property type="evidence" value="ECO:0007669"/>
    <property type="project" value="TreeGrafter"/>
</dbReference>
<keyword evidence="3 7" id="KW-0032">Aminotransferase</keyword>
<dbReference type="InterPro" id="IPR050859">
    <property type="entry name" value="Class-I_PLP-dep_aminotransf"/>
</dbReference>
<dbReference type="CDD" id="cd00609">
    <property type="entry name" value="AAT_like"/>
    <property type="match status" value="1"/>
</dbReference>
<protein>
    <submittedName>
        <fullName evidence="7">Aromatic amino acid aminotransferase 2</fullName>
    </submittedName>
</protein>
<dbReference type="EMBL" id="LPNM01000005">
    <property type="protein sequence ID" value="OEJ88276.1"/>
    <property type="molecule type" value="Genomic_DNA"/>
</dbReference>
<name>A0A1E5RN03_9ASCO</name>
<dbReference type="InterPro" id="IPR015424">
    <property type="entry name" value="PyrdxlP-dep_Trfase"/>
</dbReference>
<dbReference type="GO" id="GO:0047536">
    <property type="term" value="F:2-aminoadipate transaminase activity"/>
    <property type="evidence" value="ECO:0007669"/>
    <property type="project" value="TreeGrafter"/>
</dbReference>
<dbReference type="Pfam" id="PF00155">
    <property type="entry name" value="Aminotran_1_2"/>
    <property type="match status" value="1"/>
</dbReference>
<comment type="similarity">
    <text evidence="2">Belongs to the class-I pyridoxal-phosphate-dependent aminotransferase family.</text>
</comment>
<dbReference type="AlphaFoldDB" id="A0A1E5RN03"/>
<dbReference type="OrthoDB" id="691673at2759"/>
<keyword evidence="4 7" id="KW-0808">Transferase</keyword>
<feature type="domain" description="Aminotransferase class I/classII large" evidence="6">
    <location>
        <begin position="104"/>
        <end position="484"/>
    </location>
</feature>
<keyword evidence="8" id="KW-1185">Reference proteome</keyword>
<dbReference type="InterPro" id="IPR015421">
    <property type="entry name" value="PyrdxlP-dep_Trfase_major"/>
</dbReference>
<comment type="cofactor">
    <cofactor evidence="1">
        <name>pyridoxal 5'-phosphate</name>
        <dbReference type="ChEBI" id="CHEBI:597326"/>
    </cofactor>
</comment>
<comment type="caution">
    <text evidence="7">The sequence shown here is derived from an EMBL/GenBank/DDBJ whole genome shotgun (WGS) entry which is preliminary data.</text>
</comment>
<dbReference type="GO" id="GO:0030170">
    <property type="term" value="F:pyridoxal phosphate binding"/>
    <property type="evidence" value="ECO:0007669"/>
    <property type="project" value="InterPro"/>
</dbReference>
<sequence>MTQLTVNDFKQLYQPLLSKYDKQRQFSSFTDVGELPPELQRHKTPVWLANGQPFESLFPIQEIDLQIRENPGSLIDETPISGKYSTTKIQMYEPKGSSKLGLSDALQYSDTKGHTQLLNITKQIISRISKPKYDEWDTVITCGSSDGLSKICKMLLDEDSTLLVEEFTYPNILPWLNYAGGSIVQVKLNVTPDPSKQGIDPEAMSELLENWSDHHPNENKPKALYTIATGHNPTGLTQSLEVREKIYNICCKHNIIIIEDDPYGYLQMTPYDSKDPMANPYATGDISVDDYVSKILSPSYLTLDTEGRVLRCETFSKVAAPGLRLGFVTGNAYLISKVKTLNDISTRFASGASQAILVNMLVDMGAKYQAEHKSAPAIDGWIDWCMKIASEYTNRRNHLFKCVHEQPAFKEKKFELIEPSCGMFVTVVVNLKPEWKKTSIKRAMDYLYCLLLEEGCFAVLGYKMTVDEKFSMERSNFLRCTISKANDPKVFELGAQRLNKAVERLFSEYGVNEKFTLGKNGFKK</sequence>
<organism evidence="7 8">
    <name type="scientific">Hanseniaspora osmophila</name>
    <dbReference type="NCBI Taxonomy" id="56408"/>
    <lineage>
        <taxon>Eukaryota</taxon>
        <taxon>Fungi</taxon>
        <taxon>Dikarya</taxon>
        <taxon>Ascomycota</taxon>
        <taxon>Saccharomycotina</taxon>
        <taxon>Saccharomycetes</taxon>
        <taxon>Saccharomycodales</taxon>
        <taxon>Saccharomycodaceae</taxon>
        <taxon>Hanseniaspora</taxon>
    </lineage>
</organism>
<dbReference type="GO" id="GO:0008793">
    <property type="term" value="F:aromatic-amino-acid transaminase activity"/>
    <property type="evidence" value="ECO:0007669"/>
    <property type="project" value="TreeGrafter"/>
</dbReference>
<gene>
    <name evidence="7" type="ORF">AWRI3579_g651</name>
</gene>
<reference evidence="8" key="1">
    <citation type="journal article" date="2016" name="Genome Announc.">
        <title>Genome sequences of three species of Hanseniaspora isolated from spontaneous wine fermentations.</title>
        <authorList>
            <person name="Sternes P.R."/>
            <person name="Lee D."/>
            <person name="Kutyna D.R."/>
            <person name="Borneman A.R."/>
        </authorList>
    </citation>
    <scope>NUCLEOTIDE SEQUENCE [LARGE SCALE GENOMIC DNA]</scope>
    <source>
        <strain evidence="8">AWRI3579</strain>
    </source>
</reference>
<evidence type="ECO:0000256" key="5">
    <source>
        <dbReference type="ARBA" id="ARBA00022898"/>
    </source>
</evidence>
<keyword evidence="5" id="KW-0663">Pyridoxal phosphate</keyword>
<evidence type="ECO:0000313" key="8">
    <source>
        <dbReference type="Proteomes" id="UP000095728"/>
    </source>
</evidence>
<evidence type="ECO:0000256" key="2">
    <source>
        <dbReference type="ARBA" id="ARBA00007441"/>
    </source>
</evidence>
<evidence type="ECO:0000256" key="4">
    <source>
        <dbReference type="ARBA" id="ARBA00022679"/>
    </source>
</evidence>
<dbReference type="PANTHER" id="PTHR42790">
    <property type="entry name" value="AMINOTRANSFERASE"/>
    <property type="match status" value="1"/>
</dbReference>
<evidence type="ECO:0000256" key="3">
    <source>
        <dbReference type="ARBA" id="ARBA00022576"/>
    </source>
</evidence>
<accession>A0A1E5RN03</accession>
<dbReference type="GO" id="GO:0019878">
    <property type="term" value="P:lysine biosynthetic process via aminoadipic acid"/>
    <property type="evidence" value="ECO:0007669"/>
    <property type="project" value="TreeGrafter"/>
</dbReference>
<dbReference type="PANTHER" id="PTHR42790:SF2">
    <property type="entry name" value="AROMATIC AMINO ACID AMINOTRANSFERASE 2"/>
    <property type="match status" value="1"/>
</dbReference>
<evidence type="ECO:0000259" key="6">
    <source>
        <dbReference type="Pfam" id="PF00155"/>
    </source>
</evidence>
<dbReference type="InParanoid" id="A0A1E5RN03"/>
<dbReference type="STRING" id="56408.A0A1E5RN03"/>
<evidence type="ECO:0000256" key="1">
    <source>
        <dbReference type="ARBA" id="ARBA00001933"/>
    </source>
</evidence>
<dbReference type="FunCoup" id="A0A1E5RN03">
    <property type="interactions" value="172"/>
</dbReference>
<dbReference type="Proteomes" id="UP000095728">
    <property type="component" value="Unassembled WGS sequence"/>
</dbReference>
<dbReference type="SUPFAM" id="SSF53383">
    <property type="entry name" value="PLP-dependent transferases"/>
    <property type="match status" value="1"/>
</dbReference>
<evidence type="ECO:0000313" key="7">
    <source>
        <dbReference type="EMBL" id="OEJ88276.1"/>
    </source>
</evidence>
<dbReference type="GO" id="GO:0009074">
    <property type="term" value="P:aromatic amino acid family catabolic process"/>
    <property type="evidence" value="ECO:0007669"/>
    <property type="project" value="TreeGrafter"/>
</dbReference>